<evidence type="ECO:0000256" key="6">
    <source>
        <dbReference type="ARBA" id="ARBA00048539"/>
    </source>
</evidence>
<comment type="domain">
    <text evidence="7">The N-terminal region contains the highly conserved SGGXDS motif, predicted to be a P-loop motif involved in ATP binding.</text>
</comment>
<keyword evidence="5 7" id="KW-0067">ATP-binding</keyword>
<evidence type="ECO:0000313" key="11">
    <source>
        <dbReference type="Proteomes" id="UP000183656"/>
    </source>
</evidence>
<dbReference type="Pfam" id="PF09179">
    <property type="entry name" value="TilS"/>
    <property type="match status" value="1"/>
</dbReference>
<evidence type="ECO:0000256" key="2">
    <source>
        <dbReference type="ARBA" id="ARBA00022598"/>
    </source>
</evidence>
<evidence type="ECO:0000256" key="1">
    <source>
        <dbReference type="ARBA" id="ARBA00022490"/>
    </source>
</evidence>
<gene>
    <name evidence="7" type="primary">tilS</name>
    <name evidence="10" type="ORF">SAMN04489707_10075</name>
</gene>
<dbReference type="InterPro" id="IPR012094">
    <property type="entry name" value="tRNA_Ile_lys_synt"/>
</dbReference>
<dbReference type="EMBL" id="FPBX01000007">
    <property type="protein sequence ID" value="SFU51793.1"/>
    <property type="molecule type" value="Genomic_DNA"/>
</dbReference>
<comment type="catalytic activity">
    <reaction evidence="6 7">
        <text>cytidine(34) in tRNA(Ile2) + L-lysine + ATP = lysidine(34) in tRNA(Ile2) + AMP + diphosphate + H(+)</text>
        <dbReference type="Rhea" id="RHEA:43744"/>
        <dbReference type="Rhea" id="RHEA-COMP:10625"/>
        <dbReference type="Rhea" id="RHEA-COMP:10670"/>
        <dbReference type="ChEBI" id="CHEBI:15378"/>
        <dbReference type="ChEBI" id="CHEBI:30616"/>
        <dbReference type="ChEBI" id="CHEBI:32551"/>
        <dbReference type="ChEBI" id="CHEBI:33019"/>
        <dbReference type="ChEBI" id="CHEBI:82748"/>
        <dbReference type="ChEBI" id="CHEBI:83665"/>
        <dbReference type="ChEBI" id="CHEBI:456215"/>
        <dbReference type="EC" id="6.3.4.19"/>
    </reaction>
</comment>
<comment type="function">
    <text evidence="7">Ligates lysine onto the cytidine present at position 34 of the AUA codon-specific tRNA(Ile) that contains the anticodon CAU, in an ATP-dependent manner. Cytidine is converted to lysidine, thus changing the amino acid specificity of the tRNA from methionine to isoleucine.</text>
</comment>
<dbReference type="InterPro" id="IPR011063">
    <property type="entry name" value="TilS/TtcA_N"/>
</dbReference>
<evidence type="ECO:0000256" key="5">
    <source>
        <dbReference type="ARBA" id="ARBA00022840"/>
    </source>
</evidence>
<comment type="subcellular location">
    <subcellularLocation>
        <location evidence="7">Cytoplasm</location>
    </subcellularLocation>
</comment>
<dbReference type="GO" id="GO:0006400">
    <property type="term" value="P:tRNA modification"/>
    <property type="evidence" value="ECO:0007669"/>
    <property type="project" value="UniProtKB-UniRule"/>
</dbReference>
<dbReference type="InterPro" id="IPR014729">
    <property type="entry name" value="Rossmann-like_a/b/a_fold"/>
</dbReference>
<evidence type="ECO:0000256" key="4">
    <source>
        <dbReference type="ARBA" id="ARBA00022741"/>
    </source>
</evidence>
<comment type="similarity">
    <text evidence="7">Belongs to the tRNA(Ile)-lysidine synthase family.</text>
</comment>
<dbReference type="Gene3D" id="3.40.50.620">
    <property type="entry name" value="HUPs"/>
    <property type="match status" value="1"/>
</dbReference>
<keyword evidence="3 7" id="KW-0819">tRNA processing</keyword>
<dbReference type="PANTHER" id="PTHR43033:SF1">
    <property type="entry name" value="TRNA(ILE)-LYSIDINE SYNTHASE-RELATED"/>
    <property type="match status" value="1"/>
</dbReference>
<protein>
    <recommendedName>
        <fullName evidence="7">tRNA(Ile)-lysidine synthase</fullName>
        <ecNumber evidence="7">6.3.4.19</ecNumber>
    </recommendedName>
    <alternativeName>
        <fullName evidence="7">tRNA(Ile)-2-lysyl-cytidine synthase</fullName>
    </alternativeName>
    <alternativeName>
        <fullName evidence="7">tRNA(Ile)-lysidine synthetase</fullName>
    </alternativeName>
</protein>
<dbReference type="Pfam" id="PF01171">
    <property type="entry name" value="ATP_bind_3"/>
    <property type="match status" value="1"/>
</dbReference>
<accession>A0A1I7GTK7</accession>
<evidence type="ECO:0000259" key="9">
    <source>
        <dbReference type="Pfam" id="PF09179"/>
    </source>
</evidence>
<keyword evidence="1 7" id="KW-0963">Cytoplasm</keyword>
<dbReference type="RefSeq" id="WP_054254912.1">
    <property type="nucleotide sequence ID" value="NZ_CYIG01000003.1"/>
</dbReference>
<dbReference type="GO" id="GO:0005524">
    <property type="term" value="F:ATP binding"/>
    <property type="evidence" value="ECO:0007669"/>
    <property type="project" value="UniProtKB-UniRule"/>
</dbReference>
<evidence type="ECO:0000313" key="10">
    <source>
        <dbReference type="EMBL" id="SFU51793.1"/>
    </source>
</evidence>
<dbReference type="InterPro" id="IPR012795">
    <property type="entry name" value="tRNA_Ile_lys_synt_N"/>
</dbReference>
<organism evidence="10 11">
    <name type="scientific">Paenacidovorax caeni</name>
    <dbReference type="NCBI Taxonomy" id="343013"/>
    <lineage>
        <taxon>Bacteria</taxon>
        <taxon>Pseudomonadati</taxon>
        <taxon>Pseudomonadota</taxon>
        <taxon>Betaproteobacteria</taxon>
        <taxon>Burkholderiales</taxon>
        <taxon>Comamonadaceae</taxon>
        <taxon>Paenacidovorax</taxon>
    </lineage>
</organism>
<dbReference type="Gene3D" id="1.20.59.20">
    <property type="match status" value="1"/>
</dbReference>
<dbReference type="GO" id="GO:0005737">
    <property type="term" value="C:cytoplasm"/>
    <property type="evidence" value="ECO:0007669"/>
    <property type="project" value="UniProtKB-SubCell"/>
</dbReference>
<dbReference type="SUPFAM" id="SSF52402">
    <property type="entry name" value="Adenine nucleotide alpha hydrolases-like"/>
    <property type="match status" value="1"/>
</dbReference>
<keyword evidence="2 7" id="KW-0436">Ligase</keyword>
<dbReference type="Proteomes" id="UP000183656">
    <property type="component" value="Unassembled WGS sequence"/>
</dbReference>
<dbReference type="InterPro" id="IPR015262">
    <property type="entry name" value="tRNA_Ile_lys_synt_subst-bd"/>
</dbReference>
<dbReference type="EC" id="6.3.4.19" evidence="7"/>
<feature type="domain" description="tRNA(Ile)-lysidine/2-thiocytidine synthase N-terminal" evidence="8">
    <location>
        <begin position="19"/>
        <end position="198"/>
    </location>
</feature>
<feature type="binding site" evidence="7">
    <location>
        <begin position="23"/>
        <end position="28"/>
    </location>
    <ligand>
        <name>ATP</name>
        <dbReference type="ChEBI" id="CHEBI:30616"/>
    </ligand>
</feature>
<dbReference type="CDD" id="cd01992">
    <property type="entry name" value="TilS_N"/>
    <property type="match status" value="1"/>
</dbReference>
<evidence type="ECO:0000256" key="7">
    <source>
        <dbReference type="HAMAP-Rule" id="MF_01161"/>
    </source>
</evidence>
<name>A0A1I7GTK7_9BURK</name>
<dbReference type="PANTHER" id="PTHR43033">
    <property type="entry name" value="TRNA(ILE)-LYSIDINE SYNTHASE-RELATED"/>
    <property type="match status" value="1"/>
</dbReference>
<keyword evidence="11" id="KW-1185">Reference proteome</keyword>
<dbReference type="NCBIfam" id="TIGR02432">
    <property type="entry name" value="lysidine_TilS_N"/>
    <property type="match status" value="1"/>
</dbReference>
<sequence>MTQSFDEALRCFAPALPLAVGLSGGADSTALLLACAARWPGQVQAIHVHHGLQAAADGFERHCTALCARLQVPLQVQRVDARHAPGQSPEEAARHARYRAFEAAAQDRKAPATIQSIALAQHADDQVETLLLALSRGAGVAGLAAMPMQWARAGLQWHRPLLRVPGAAVRDWLRARGEAWVEDPTNQDQRYTRNRIRAQLLPALQATFPQFRDTFARSSQHAAHADALLQEIAQQDLAAVGVPPAIGALRALGTARQANVLRYWLRQTHQTTPGTAQLHALQHQLAACATRGHRIELKVGRGFVVRQGELLGFVEALTAPSL</sequence>
<dbReference type="HAMAP" id="MF_01161">
    <property type="entry name" value="tRNA_Ile_lys_synt"/>
    <property type="match status" value="1"/>
</dbReference>
<dbReference type="AlphaFoldDB" id="A0A1I7GTK7"/>
<dbReference type="SUPFAM" id="SSF82829">
    <property type="entry name" value="MesJ substrate recognition domain-like"/>
    <property type="match status" value="1"/>
</dbReference>
<keyword evidence="4 7" id="KW-0547">Nucleotide-binding</keyword>
<feature type="domain" description="tRNA(Ile)-lysidine synthase substrate-binding" evidence="9">
    <location>
        <begin position="246"/>
        <end position="308"/>
    </location>
</feature>
<dbReference type="STRING" id="343013.SAMN04489707_10075"/>
<evidence type="ECO:0000256" key="3">
    <source>
        <dbReference type="ARBA" id="ARBA00022694"/>
    </source>
</evidence>
<dbReference type="OrthoDB" id="9807403at2"/>
<dbReference type="GO" id="GO:0032267">
    <property type="term" value="F:tRNA(Ile)-lysidine synthase activity"/>
    <property type="evidence" value="ECO:0007669"/>
    <property type="project" value="UniProtKB-EC"/>
</dbReference>
<proteinExistence type="inferred from homology"/>
<evidence type="ECO:0000259" key="8">
    <source>
        <dbReference type="Pfam" id="PF01171"/>
    </source>
</evidence>
<reference evidence="10 11" key="1">
    <citation type="submission" date="2016-10" db="EMBL/GenBank/DDBJ databases">
        <authorList>
            <person name="de Groot N.N."/>
        </authorList>
    </citation>
    <scope>NUCLEOTIDE SEQUENCE [LARGE SCALE GENOMIC DNA]</scope>
    <source>
        <strain evidence="10 11">R-24608</strain>
    </source>
</reference>